<dbReference type="AlphaFoldDB" id="W6Q4L0"/>
<keyword evidence="2" id="KW-1185">Reference proteome</keyword>
<dbReference type="Proteomes" id="UP000030686">
    <property type="component" value="Unassembled WGS sequence"/>
</dbReference>
<organism evidence="1 2">
    <name type="scientific">Penicillium roqueforti (strain FM164)</name>
    <dbReference type="NCBI Taxonomy" id="1365484"/>
    <lineage>
        <taxon>Eukaryota</taxon>
        <taxon>Fungi</taxon>
        <taxon>Dikarya</taxon>
        <taxon>Ascomycota</taxon>
        <taxon>Pezizomycotina</taxon>
        <taxon>Eurotiomycetes</taxon>
        <taxon>Eurotiomycetidae</taxon>
        <taxon>Eurotiales</taxon>
        <taxon>Aspergillaceae</taxon>
        <taxon>Penicillium</taxon>
    </lineage>
</organism>
<gene>
    <name evidence="1" type="ORF">PROQFM164_S01g002931</name>
</gene>
<reference evidence="1" key="1">
    <citation type="journal article" date="2014" name="Nat. Commun.">
        <title>Multiple recent horizontal transfers of a large genomic region in cheese making fungi.</title>
        <authorList>
            <person name="Cheeseman K."/>
            <person name="Ropars J."/>
            <person name="Renault P."/>
            <person name="Dupont J."/>
            <person name="Gouzy J."/>
            <person name="Branca A."/>
            <person name="Abraham A.L."/>
            <person name="Ceppi M."/>
            <person name="Conseiller E."/>
            <person name="Debuchy R."/>
            <person name="Malagnac F."/>
            <person name="Goarin A."/>
            <person name="Silar P."/>
            <person name="Lacoste S."/>
            <person name="Sallet E."/>
            <person name="Bensimon A."/>
            <person name="Giraud T."/>
            <person name="Brygoo Y."/>
        </authorList>
    </citation>
    <scope>NUCLEOTIDE SEQUENCE [LARGE SCALE GENOMIC DNA]</scope>
    <source>
        <strain evidence="1">FM164</strain>
    </source>
</reference>
<accession>W6Q4L0</accession>
<name>W6Q4L0_PENRF</name>
<protein>
    <submittedName>
        <fullName evidence="1">Genomic scaffold, ProqFM164S01</fullName>
    </submittedName>
</protein>
<evidence type="ECO:0000313" key="2">
    <source>
        <dbReference type="Proteomes" id="UP000030686"/>
    </source>
</evidence>
<evidence type="ECO:0000313" key="1">
    <source>
        <dbReference type="EMBL" id="CDM29119.1"/>
    </source>
</evidence>
<dbReference type="OrthoDB" id="5169850at2759"/>
<proteinExistence type="predicted"/>
<sequence>MDFPLVSIAMAYDGIDDLDMVQIKPLIATLPMFETLYHALEERDQRDPASWRPTGRGQVLMRNATNTVQSYSGRGLMRMLAEEMMRRSATEGFRGIQIESVSKVVEKVWSKPPAPFRGTIIAQFHTTTFEEEKKSGEVLYPLRPANVNISKIFVSLRA</sequence>
<dbReference type="EMBL" id="HG792015">
    <property type="protein sequence ID" value="CDM29119.1"/>
    <property type="molecule type" value="Genomic_DNA"/>
</dbReference>